<keyword evidence="6 8" id="KW-0472">Membrane</keyword>
<evidence type="ECO:0000256" key="6">
    <source>
        <dbReference type="ARBA" id="ARBA00023136"/>
    </source>
</evidence>
<comment type="similarity">
    <text evidence="2 7">Belongs to the ExbD/TolR family.</text>
</comment>
<dbReference type="Proteomes" id="UP000471298">
    <property type="component" value="Unassembled WGS sequence"/>
</dbReference>
<keyword evidence="5 8" id="KW-1133">Transmembrane helix</keyword>
<comment type="caution">
    <text evidence="9">The sequence shown here is derived from an EMBL/GenBank/DDBJ whole genome shotgun (WGS) entry which is preliminary data.</text>
</comment>
<dbReference type="InterPro" id="IPR003400">
    <property type="entry name" value="ExbD"/>
</dbReference>
<keyword evidence="7" id="KW-0653">Protein transport</keyword>
<dbReference type="InParanoid" id="A0A6N7F2P4"/>
<name>A0A6N7F2P4_9GAMM</name>
<evidence type="ECO:0000313" key="10">
    <source>
        <dbReference type="Proteomes" id="UP000471298"/>
    </source>
</evidence>
<dbReference type="Gene3D" id="3.30.420.270">
    <property type="match status" value="1"/>
</dbReference>
<dbReference type="EMBL" id="WHNW01000004">
    <property type="protein sequence ID" value="MPV86136.1"/>
    <property type="molecule type" value="Genomic_DNA"/>
</dbReference>
<keyword evidence="7" id="KW-0813">Transport</keyword>
<gene>
    <name evidence="9" type="ORF">GCU85_05240</name>
</gene>
<reference evidence="9 10" key="1">
    <citation type="submission" date="2019-10" db="EMBL/GenBank/DDBJ databases">
        <title>Cardiobacteriales fam. a chemoheterotrophic member of the order Cardiobacteriales, and proposal of Cardiobacteriales fam. nov.</title>
        <authorList>
            <person name="Wang C."/>
        </authorList>
    </citation>
    <scope>NUCLEOTIDE SEQUENCE [LARGE SCALE GENOMIC DNA]</scope>
    <source>
        <strain evidence="9 10">ML27</strain>
    </source>
</reference>
<dbReference type="Pfam" id="PF02472">
    <property type="entry name" value="ExbD"/>
    <property type="match status" value="1"/>
</dbReference>
<evidence type="ECO:0000313" key="9">
    <source>
        <dbReference type="EMBL" id="MPV86136.1"/>
    </source>
</evidence>
<organism evidence="9 10">
    <name type="scientific">Ostreibacterium oceani</name>
    <dbReference type="NCBI Taxonomy" id="2654998"/>
    <lineage>
        <taxon>Bacteria</taxon>
        <taxon>Pseudomonadati</taxon>
        <taxon>Pseudomonadota</taxon>
        <taxon>Gammaproteobacteria</taxon>
        <taxon>Cardiobacteriales</taxon>
        <taxon>Ostreibacteriaceae</taxon>
        <taxon>Ostreibacterium</taxon>
    </lineage>
</organism>
<feature type="transmembrane region" description="Helical" evidence="8">
    <location>
        <begin position="20"/>
        <end position="38"/>
    </location>
</feature>
<keyword evidence="3" id="KW-1003">Cell membrane</keyword>
<evidence type="ECO:0000256" key="8">
    <source>
        <dbReference type="SAM" id="Phobius"/>
    </source>
</evidence>
<dbReference type="GO" id="GO:0015031">
    <property type="term" value="P:protein transport"/>
    <property type="evidence" value="ECO:0007669"/>
    <property type="project" value="UniProtKB-KW"/>
</dbReference>
<accession>A0A6N7F2P4</accession>
<dbReference type="PANTHER" id="PTHR30558:SF7">
    <property type="entry name" value="TOL-PAL SYSTEM PROTEIN TOLR"/>
    <property type="match status" value="1"/>
</dbReference>
<keyword evidence="4 7" id="KW-0812">Transmembrane</keyword>
<dbReference type="AlphaFoldDB" id="A0A6N7F2P4"/>
<evidence type="ECO:0000256" key="1">
    <source>
        <dbReference type="ARBA" id="ARBA00004162"/>
    </source>
</evidence>
<dbReference type="GO" id="GO:0022857">
    <property type="term" value="F:transmembrane transporter activity"/>
    <property type="evidence" value="ECO:0007669"/>
    <property type="project" value="InterPro"/>
</dbReference>
<keyword evidence="10" id="KW-1185">Reference proteome</keyword>
<dbReference type="FunCoup" id="A0A6N7F2P4">
    <property type="interactions" value="115"/>
</dbReference>
<proteinExistence type="inferred from homology"/>
<dbReference type="RefSeq" id="WP_152810089.1">
    <property type="nucleotide sequence ID" value="NZ_WHNW01000004.1"/>
</dbReference>
<sequence>MATRQRRGQRAKSEMNVVPYIDVMLVLLVIFMISAPIINQSVEVNLPASSNAQDIEPPSANADLPRPLVVTIDSAGKYFVDRADENSLPVTTNLLRQITQDALRDNTATPVYLRADEQVGYGAVMVVMDVLKSSGAQAVNLVTEQPDNQ</sequence>
<evidence type="ECO:0000256" key="5">
    <source>
        <dbReference type="ARBA" id="ARBA00022989"/>
    </source>
</evidence>
<dbReference type="PANTHER" id="PTHR30558">
    <property type="entry name" value="EXBD MEMBRANE COMPONENT OF PMF-DRIVEN MACROMOLECULE IMPORT SYSTEM"/>
    <property type="match status" value="1"/>
</dbReference>
<evidence type="ECO:0000256" key="7">
    <source>
        <dbReference type="RuleBase" id="RU003879"/>
    </source>
</evidence>
<evidence type="ECO:0000256" key="3">
    <source>
        <dbReference type="ARBA" id="ARBA00022475"/>
    </source>
</evidence>
<protein>
    <submittedName>
        <fullName evidence="9">Protein TolR</fullName>
    </submittedName>
</protein>
<evidence type="ECO:0000256" key="4">
    <source>
        <dbReference type="ARBA" id="ARBA00022692"/>
    </source>
</evidence>
<evidence type="ECO:0000256" key="2">
    <source>
        <dbReference type="ARBA" id="ARBA00005811"/>
    </source>
</evidence>
<dbReference type="GO" id="GO:0005886">
    <property type="term" value="C:plasma membrane"/>
    <property type="evidence" value="ECO:0007669"/>
    <property type="project" value="UniProtKB-SubCell"/>
</dbReference>
<comment type="subcellular location">
    <subcellularLocation>
        <location evidence="1">Cell membrane</location>
        <topology evidence="1">Single-pass membrane protein</topology>
    </subcellularLocation>
    <subcellularLocation>
        <location evidence="7">Cell membrane</location>
        <topology evidence="7">Single-pass type II membrane protein</topology>
    </subcellularLocation>
</comment>